<dbReference type="Pfam" id="PF07859">
    <property type="entry name" value="Abhydrolase_3"/>
    <property type="match status" value="1"/>
</dbReference>
<dbReference type="GO" id="GO:0016787">
    <property type="term" value="F:hydrolase activity"/>
    <property type="evidence" value="ECO:0007669"/>
    <property type="project" value="UniProtKB-KW"/>
</dbReference>
<feature type="domain" description="Alpha/beta hydrolase fold-3" evidence="3">
    <location>
        <begin position="114"/>
        <end position="318"/>
    </location>
</feature>
<gene>
    <name evidence="4" type="ORF">GQE99_19090</name>
</gene>
<dbReference type="Gene3D" id="3.40.50.1820">
    <property type="entry name" value="alpha/beta hydrolase"/>
    <property type="match status" value="1"/>
</dbReference>
<evidence type="ECO:0000313" key="4">
    <source>
        <dbReference type="EMBL" id="MZR15129.1"/>
    </source>
</evidence>
<sequence>MSKIGLAWALARVLMPDALTRAIYAGRLPAVDGRRIDAKAQAVTDLVARLRDPDAIPTLEESRAQLLTMAQRLDQPRPADVTVADITLDGVAGPRRARVYAPPGTDPKTPQATLFYLHGGGWVQGSIETHDGLCGHIAKDAGVRVISYDYVLAPEHVFPAPPDDVLAAYQSLLASDLGVTAERLAVGGDSAGANLTAVLMHDLMAADTPAPAGQVLIYPAVDGRMNSRSHVALAEQPLLPRIRIEWFLDLYLPEGQDMTDPRVSPVCSDRLAGQPPALIVAGGHDPLWDDGRSYAKALETAGVPVTFAPYPGQVHAFLSMAKAIGQGRAARGDVVRWLTALFAKG</sequence>
<comment type="similarity">
    <text evidence="1">Belongs to the 'GDXG' lipolytic enzyme family.</text>
</comment>
<dbReference type="PROSITE" id="PS01173">
    <property type="entry name" value="LIPASE_GDXG_HIS"/>
    <property type="match status" value="1"/>
</dbReference>
<reference evidence="4 5" key="1">
    <citation type="submission" date="2019-12" db="EMBL/GenBank/DDBJ databases">
        <title>Maritimibacter sp. nov. sp. isolated from sea sand.</title>
        <authorList>
            <person name="Kim J."/>
            <person name="Jeong S.E."/>
            <person name="Jung H.S."/>
            <person name="Jeon C.O."/>
        </authorList>
    </citation>
    <scope>NUCLEOTIDE SEQUENCE [LARGE SCALE GENOMIC DNA]</scope>
    <source>
        <strain evidence="4 5">DP07</strain>
    </source>
</reference>
<evidence type="ECO:0000259" key="3">
    <source>
        <dbReference type="Pfam" id="PF07859"/>
    </source>
</evidence>
<keyword evidence="2 4" id="KW-0378">Hydrolase</keyword>
<dbReference type="SUPFAM" id="SSF53474">
    <property type="entry name" value="alpha/beta-Hydrolases"/>
    <property type="match status" value="1"/>
</dbReference>
<dbReference type="AlphaFoldDB" id="A0A845M7L8"/>
<protein>
    <submittedName>
        <fullName evidence="4">Alpha/beta hydrolase fold domain-containing protein</fullName>
    </submittedName>
</protein>
<evidence type="ECO:0000313" key="5">
    <source>
        <dbReference type="Proteomes" id="UP000467322"/>
    </source>
</evidence>
<dbReference type="InterPro" id="IPR029058">
    <property type="entry name" value="AB_hydrolase_fold"/>
</dbReference>
<dbReference type="InterPro" id="IPR013094">
    <property type="entry name" value="AB_hydrolase_3"/>
</dbReference>
<dbReference type="Proteomes" id="UP000467322">
    <property type="component" value="Unassembled WGS sequence"/>
</dbReference>
<evidence type="ECO:0000256" key="1">
    <source>
        <dbReference type="ARBA" id="ARBA00010515"/>
    </source>
</evidence>
<dbReference type="PANTHER" id="PTHR48081:SF8">
    <property type="entry name" value="ALPHA_BETA HYDROLASE FOLD-3 DOMAIN-CONTAINING PROTEIN-RELATED"/>
    <property type="match status" value="1"/>
</dbReference>
<dbReference type="PANTHER" id="PTHR48081">
    <property type="entry name" value="AB HYDROLASE SUPERFAMILY PROTEIN C4A8.06C"/>
    <property type="match status" value="1"/>
</dbReference>
<proteinExistence type="inferred from homology"/>
<dbReference type="InterPro" id="IPR002168">
    <property type="entry name" value="Lipase_GDXG_HIS_AS"/>
</dbReference>
<dbReference type="RefSeq" id="WP_161353552.1">
    <property type="nucleotide sequence ID" value="NZ_WTUX01000022.1"/>
</dbReference>
<comment type="caution">
    <text evidence="4">The sequence shown here is derived from an EMBL/GenBank/DDBJ whole genome shotgun (WGS) entry which is preliminary data.</text>
</comment>
<name>A0A845M7L8_9RHOB</name>
<dbReference type="InterPro" id="IPR050300">
    <property type="entry name" value="GDXG_lipolytic_enzyme"/>
</dbReference>
<organism evidence="4 5">
    <name type="scientific">Maritimibacter harenae</name>
    <dbReference type="NCBI Taxonomy" id="2606218"/>
    <lineage>
        <taxon>Bacteria</taxon>
        <taxon>Pseudomonadati</taxon>
        <taxon>Pseudomonadota</taxon>
        <taxon>Alphaproteobacteria</taxon>
        <taxon>Rhodobacterales</taxon>
        <taxon>Roseobacteraceae</taxon>
        <taxon>Maritimibacter</taxon>
    </lineage>
</organism>
<dbReference type="EMBL" id="WTUX01000022">
    <property type="protein sequence ID" value="MZR15129.1"/>
    <property type="molecule type" value="Genomic_DNA"/>
</dbReference>
<keyword evidence="5" id="KW-1185">Reference proteome</keyword>
<accession>A0A845M7L8</accession>
<evidence type="ECO:0000256" key="2">
    <source>
        <dbReference type="ARBA" id="ARBA00022801"/>
    </source>
</evidence>